<evidence type="ECO:0000256" key="2">
    <source>
        <dbReference type="RuleBase" id="RU003476"/>
    </source>
</evidence>
<evidence type="ECO:0000259" key="3">
    <source>
        <dbReference type="PROSITE" id="PS51462"/>
    </source>
</evidence>
<dbReference type="OrthoDB" id="438143at2759"/>
<sequence length="120" mass="13514">RVLLVQEATGPAASIRLWKLVTGLVEAGEEIENAAMREVYEETGITATFERVLAVRHTHRGTTELGSRSDLFWVCILRMDEDNEANKAVLNLPMLPQSYLQASEIKEAKFVPHQQLHDIT</sequence>
<dbReference type="Gene3D" id="3.90.79.10">
    <property type="entry name" value="Nucleoside Triphosphate Pyrophosphohydrolase"/>
    <property type="match status" value="1"/>
</dbReference>
<dbReference type="RefSeq" id="XP_002780805.1">
    <property type="nucleotide sequence ID" value="XM_002780759.1"/>
</dbReference>
<keyword evidence="1 2" id="KW-0378">Hydrolase</keyword>
<dbReference type="InterPro" id="IPR020084">
    <property type="entry name" value="NUDIX_hydrolase_CS"/>
</dbReference>
<dbReference type="GO" id="GO:0051287">
    <property type="term" value="F:NAD binding"/>
    <property type="evidence" value="ECO:0007669"/>
    <property type="project" value="TreeGrafter"/>
</dbReference>
<dbReference type="EMBL" id="GG676035">
    <property type="protein sequence ID" value="EER12600.1"/>
    <property type="molecule type" value="Genomic_DNA"/>
</dbReference>
<dbReference type="InterPro" id="IPR000086">
    <property type="entry name" value="NUDIX_hydrolase_dom"/>
</dbReference>
<organism evidence="5">
    <name type="scientific">Perkinsus marinus (strain ATCC 50983 / TXsc)</name>
    <dbReference type="NCBI Taxonomy" id="423536"/>
    <lineage>
        <taxon>Eukaryota</taxon>
        <taxon>Sar</taxon>
        <taxon>Alveolata</taxon>
        <taxon>Perkinsozoa</taxon>
        <taxon>Perkinsea</taxon>
        <taxon>Perkinsida</taxon>
        <taxon>Perkinsidae</taxon>
        <taxon>Perkinsus</taxon>
    </lineage>
</organism>
<dbReference type="PRINTS" id="PR00502">
    <property type="entry name" value="NUDIXFAMILY"/>
</dbReference>
<feature type="non-terminal residue" evidence="4">
    <location>
        <position position="120"/>
    </location>
</feature>
<dbReference type="PANTHER" id="PTHR13994:SF13">
    <property type="entry name" value="FI03680P"/>
    <property type="match status" value="1"/>
</dbReference>
<accession>C5KSE3</accession>
<dbReference type="InParanoid" id="C5KSE3"/>
<reference evidence="4 5" key="1">
    <citation type="submission" date="2008-07" db="EMBL/GenBank/DDBJ databases">
        <authorList>
            <person name="El-Sayed N."/>
            <person name="Caler E."/>
            <person name="Inman J."/>
            <person name="Amedeo P."/>
            <person name="Hass B."/>
            <person name="Wortman J."/>
        </authorList>
    </citation>
    <scope>NUCLEOTIDE SEQUENCE [LARGE SCALE GENOMIC DNA]</scope>
    <source>
        <strain evidence="5">ATCC 50983 / TXsc</strain>
    </source>
</reference>
<dbReference type="InterPro" id="IPR020476">
    <property type="entry name" value="Nudix_hydrolase"/>
</dbReference>
<proteinExistence type="inferred from homology"/>
<dbReference type="GO" id="GO:0035529">
    <property type="term" value="F:NADH pyrophosphatase activity"/>
    <property type="evidence" value="ECO:0007669"/>
    <property type="project" value="TreeGrafter"/>
</dbReference>
<dbReference type="Proteomes" id="UP000007800">
    <property type="component" value="Unassembled WGS sequence"/>
</dbReference>
<gene>
    <name evidence="4" type="ORF">Pmar_PMAR005566</name>
</gene>
<dbReference type="InterPro" id="IPR003293">
    <property type="entry name" value="Nudix_hydrolase6-like"/>
</dbReference>
<dbReference type="GeneID" id="9058306"/>
<feature type="non-terminal residue" evidence="4">
    <location>
        <position position="1"/>
    </location>
</feature>
<dbReference type="Pfam" id="PF00293">
    <property type="entry name" value="NUDIX"/>
    <property type="match status" value="1"/>
</dbReference>
<keyword evidence="5" id="KW-1185">Reference proteome</keyword>
<evidence type="ECO:0000256" key="1">
    <source>
        <dbReference type="ARBA" id="ARBA00022801"/>
    </source>
</evidence>
<dbReference type="InterPro" id="IPR015797">
    <property type="entry name" value="NUDIX_hydrolase-like_dom_sf"/>
</dbReference>
<dbReference type="SUPFAM" id="SSF55811">
    <property type="entry name" value="Nudix"/>
    <property type="match status" value="1"/>
</dbReference>
<dbReference type="GO" id="GO:0047631">
    <property type="term" value="F:ADP-ribose diphosphatase activity"/>
    <property type="evidence" value="ECO:0007669"/>
    <property type="project" value="TreeGrafter"/>
</dbReference>
<name>C5KSE3_PERM5</name>
<feature type="domain" description="Nudix hydrolase" evidence="3">
    <location>
        <begin position="1"/>
        <end position="120"/>
    </location>
</feature>
<dbReference type="AlphaFoldDB" id="C5KSE3"/>
<protein>
    <submittedName>
        <fullName evidence="4">Mutt domain protein, putative</fullName>
    </submittedName>
</protein>
<dbReference type="PANTHER" id="PTHR13994">
    <property type="entry name" value="NUDIX HYDROLASE RELATED"/>
    <property type="match status" value="1"/>
</dbReference>
<dbReference type="PROSITE" id="PS51462">
    <property type="entry name" value="NUDIX"/>
    <property type="match status" value="1"/>
</dbReference>
<evidence type="ECO:0000313" key="4">
    <source>
        <dbReference type="EMBL" id="EER12600.1"/>
    </source>
</evidence>
<evidence type="ECO:0000313" key="5">
    <source>
        <dbReference type="Proteomes" id="UP000007800"/>
    </source>
</evidence>
<comment type="similarity">
    <text evidence="2">Belongs to the Nudix hydrolase family.</text>
</comment>
<dbReference type="PROSITE" id="PS00893">
    <property type="entry name" value="NUDIX_BOX"/>
    <property type="match status" value="1"/>
</dbReference>